<dbReference type="AlphaFoldDB" id="A0A941FHB2"/>
<keyword evidence="2" id="KW-1185">Reference proteome</keyword>
<comment type="caution">
    <text evidence="1">The sequence shown here is derived from an EMBL/GenBank/DDBJ whole genome shotgun (WGS) entry which is preliminary data.</text>
</comment>
<evidence type="ECO:0000313" key="2">
    <source>
        <dbReference type="Proteomes" id="UP000682308"/>
    </source>
</evidence>
<organism evidence="1 2">
    <name type="scientific">Streptomyces tuirus</name>
    <dbReference type="NCBI Taxonomy" id="68278"/>
    <lineage>
        <taxon>Bacteria</taxon>
        <taxon>Bacillati</taxon>
        <taxon>Actinomycetota</taxon>
        <taxon>Actinomycetes</taxon>
        <taxon>Kitasatosporales</taxon>
        <taxon>Streptomycetaceae</taxon>
        <taxon>Streptomyces</taxon>
    </lineage>
</organism>
<gene>
    <name evidence="1" type="ORF">KEF29_13585</name>
</gene>
<proteinExistence type="predicted"/>
<accession>A0A941FHB2</accession>
<reference evidence="1 2" key="1">
    <citation type="submission" date="2021-04" db="EMBL/GenBank/DDBJ databases">
        <title>Characterization of the biosynthetic gene cluster of new lipopeptides with antitumor activity in the genome of the marine Streptomyces PHM034.</title>
        <authorList>
            <person name="Ceniceros A."/>
            <person name="Canedo L."/>
            <person name="Mendez C."/>
            <person name="Olano C."/>
            <person name="Schleissner C."/>
            <person name="Cuevas C."/>
            <person name="De La Calle F."/>
            <person name="Salas J.A."/>
        </authorList>
    </citation>
    <scope>NUCLEOTIDE SEQUENCE [LARGE SCALE GENOMIC DNA]</scope>
    <source>
        <strain evidence="1 2">PHM034</strain>
    </source>
</reference>
<dbReference type="EMBL" id="JAGTPG010000002">
    <property type="protein sequence ID" value="MBR8640002.1"/>
    <property type="molecule type" value="Genomic_DNA"/>
</dbReference>
<evidence type="ECO:0000313" key="1">
    <source>
        <dbReference type="EMBL" id="MBR8640002.1"/>
    </source>
</evidence>
<dbReference type="Proteomes" id="UP000682308">
    <property type="component" value="Unassembled WGS sequence"/>
</dbReference>
<name>A0A941FHB2_9ACTN</name>
<sequence length="60" mass="6148">MAQARAKTAELELAQLLARQALGVVRQVVGEGLAAPLPGRARGPGAVLSLVIPTPWTSCS</sequence>
<protein>
    <submittedName>
        <fullName evidence="1">Uncharacterized protein</fullName>
    </submittedName>
</protein>